<comment type="caution">
    <text evidence="2">The sequence shown here is derived from an EMBL/GenBank/DDBJ whole genome shotgun (WGS) entry which is preliminary data.</text>
</comment>
<keyword evidence="3" id="KW-1185">Reference proteome</keyword>
<reference evidence="2" key="1">
    <citation type="submission" date="2016-10" db="EMBL/GenBank/DDBJ databases">
        <authorList>
            <person name="Varghese N."/>
            <person name="Submissions S."/>
        </authorList>
    </citation>
    <scope>NUCLEOTIDE SEQUENCE [LARGE SCALE GENOMIC DNA]</scope>
    <source>
        <strain evidence="2">LMG 25555</strain>
    </source>
</reference>
<dbReference type="EMBL" id="FNUD01000002">
    <property type="protein sequence ID" value="SEE20089.1"/>
    <property type="molecule type" value="Genomic_DNA"/>
</dbReference>
<feature type="region of interest" description="Disordered" evidence="1">
    <location>
        <begin position="29"/>
        <end position="52"/>
    </location>
</feature>
<evidence type="ECO:0000313" key="2">
    <source>
        <dbReference type="EMBL" id="SEE20089.1"/>
    </source>
</evidence>
<protein>
    <submittedName>
        <fullName evidence="2">Uncharacterized protein</fullName>
    </submittedName>
</protein>
<gene>
    <name evidence="2" type="ORF">SAMN04489800_0191</name>
</gene>
<feature type="compositionally biased region" description="Polar residues" evidence="1">
    <location>
        <begin position="32"/>
        <end position="46"/>
    </location>
</feature>
<dbReference type="AlphaFoldDB" id="A0A1H5GWJ4"/>
<evidence type="ECO:0000256" key="1">
    <source>
        <dbReference type="SAM" id="MobiDB-lite"/>
    </source>
</evidence>
<name>A0A1H5GWJ4_PSEDM</name>
<proteinExistence type="predicted"/>
<evidence type="ECO:0000313" key="3">
    <source>
        <dbReference type="Proteomes" id="UP000183613"/>
    </source>
</evidence>
<organism evidence="2 3">
    <name type="scientific">Pseudomonas deceptionensis</name>
    <dbReference type="NCBI Taxonomy" id="882211"/>
    <lineage>
        <taxon>Bacteria</taxon>
        <taxon>Pseudomonadati</taxon>
        <taxon>Pseudomonadota</taxon>
        <taxon>Gammaproteobacteria</taxon>
        <taxon>Pseudomonadales</taxon>
        <taxon>Pseudomonadaceae</taxon>
        <taxon>Pseudomonas</taxon>
    </lineage>
</organism>
<dbReference type="Proteomes" id="UP000183613">
    <property type="component" value="Unassembled WGS sequence"/>
</dbReference>
<accession>A0A1H5GWJ4</accession>
<sequence>MPMKQQKRNAGKAPVGASLLANVFREQARSHGLSTSSAGTDVSHFSDNLPLF</sequence>